<dbReference type="InterPro" id="IPR050305">
    <property type="entry name" value="Small_GTPase_Rab"/>
</dbReference>
<evidence type="ECO:0000256" key="4">
    <source>
        <dbReference type="ARBA" id="ARBA00023134"/>
    </source>
</evidence>
<evidence type="ECO:0000256" key="1">
    <source>
        <dbReference type="ARBA" id="ARBA00004394"/>
    </source>
</evidence>
<evidence type="ECO:0000313" key="5">
    <source>
        <dbReference type="EMBL" id="AFK47159.1"/>
    </source>
</evidence>
<keyword evidence="3" id="KW-0547">Nucleotide-binding</keyword>
<protein>
    <submittedName>
        <fullName evidence="5">Uncharacterized protein</fullName>
    </submittedName>
</protein>
<dbReference type="AlphaFoldDB" id="I3T3R7"/>
<dbReference type="EMBL" id="BT147365">
    <property type="protein sequence ID" value="AFK47159.1"/>
    <property type="molecule type" value="mRNA"/>
</dbReference>
<dbReference type="GO" id="GO:0003924">
    <property type="term" value="F:GTPase activity"/>
    <property type="evidence" value="ECO:0007669"/>
    <property type="project" value="InterPro"/>
</dbReference>
<keyword evidence="4" id="KW-0342">GTP-binding</keyword>
<sequence length="89" mass="9632">MNPEYDYLFKLLLIGDSGVGKSCLLLRFADDSYIDSYVSTIGVILKSAQLNRMGRPLSSKSGIQLGKNDSGQSPVATTVGHMESLLSMM</sequence>
<accession>I3T3R7</accession>
<comment type="subcellular location">
    <subcellularLocation>
        <location evidence="1">Golgi apparatus membrane</location>
    </subcellularLocation>
</comment>
<dbReference type="InterPro" id="IPR027417">
    <property type="entry name" value="P-loop_NTPase"/>
</dbReference>
<reference evidence="5" key="1">
    <citation type="submission" date="2012-05" db="EMBL/GenBank/DDBJ databases">
        <authorList>
            <person name="Krishnakumar V."/>
            <person name="Cheung F."/>
            <person name="Xiao Y."/>
            <person name="Chan A."/>
            <person name="Moskal W.A."/>
            <person name="Town C.D."/>
        </authorList>
    </citation>
    <scope>NUCLEOTIDE SEQUENCE</scope>
</reference>
<dbReference type="InterPro" id="IPR001806">
    <property type="entry name" value="Small_GTPase"/>
</dbReference>
<dbReference type="PANTHER" id="PTHR47980">
    <property type="entry name" value="LD44762P"/>
    <property type="match status" value="1"/>
</dbReference>
<dbReference type="GO" id="GO:0000139">
    <property type="term" value="C:Golgi membrane"/>
    <property type="evidence" value="ECO:0007669"/>
    <property type="project" value="UniProtKB-SubCell"/>
</dbReference>
<dbReference type="Pfam" id="PF00071">
    <property type="entry name" value="Ras"/>
    <property type="match status" value="1"/>
</dbReference>
<dbReference type="Gene3D" id="3.40.50.300">
    <property type="entry name" value="P-loop containing nucleotide triphosphate hydrolases"/>
    <property type="match status" value="1"/>
</dbReference>
<proteinExistence type="evidence at transcript level"/>
<evidence type="ECO:0000256" key="3">
    <source>
        <dbReference type="ARBA" id="ARBA00022741"/>
    </source>
</evidence>
<dbReference type="SUPFAM" id="SSF52540">
    <property type="entry name" value="P-loop containing nucleoside triphosphate hydrolases"/>
    <property type="match status" value="1"/>
</dbReference>
<dbReference type="FunFam" id="3.40.50.300:FF:001447">
    <property type="entry name" value="Ras-related protein Rab-1B"/>
    <property type="match status" value="1"/>
</dbReference>
<dbReference type="GO" id="GO:0005525">
    <property type="term" value="F:GTP binding"/>
    <property type="evidence" value="ECO:0007669"/>
    <property type="project" value="UniProtKB-KW"/>
</dbReference>
<evidence type="ECO:0000256" key="2">
    <source>
        <dbReference type="ARBA" id="ARBA00006270"/>
    </source>
</evidence>
<organism evidence="5">
    <name type="scientific">Medicago truncatula</name>
    <name type="common">Barrel medic</name>
    <name type="synonym">Medicago tribuloides</name>
    <dbReference type="NCBI Taxonomy" id="3880"/>
    <lineage>
        <taxon>Eukaryota</taxon>
        <taxon>Viridiplantae</taxon>
        <taxon>Streptophyta</taxon>
        <taxon>Embryophyta</taxon>
        <taxon>Tracheophyta</taxon>
        <taxon>Spermatophyta</taxon>
        <taxon>Magnoliopsida</taxon>
        <taxon>eudicotyledons</taxon>
        <taxon>Gunneridae</taxon>
        <taxon>Pentapetalae</taxon>
        <taxon>rosids</taxon>
        <taxon>fabids</taxon>
        <taxon>Fabales</taxon>
        <taxon>Fabaceae</taxon>
        <taxon>Papilionoideae</taxon>
        <taxon>50 kb inversion clade</taxon>
        <taxon>NPAAA clade</taxon>
        <taxon>Hologalegina</taxon>
        <taxon>IRL clade</taxon>
        <taxon>Trifolieae</taxon>
        <taxon>Medicago</taxon>
    </lineage>
</organism>
<dbReference type="PROSITE" id="PS51419">
    <property type="entry name" value="RAB"/>
    <property type="match status" value="1"/>
</dbReference>
<comment type="similarity">
    <text evidence="2">Belongs to the small GTPase superfamily. Rab family.</text>
</comment>
<name>I3T3R7_MEDTR</name>
<dbReference type="PRINTS" id="PR00449">
    <property type="entry name" value="RASTRNSFRMNG"/>
</dbReference>